<evidence type="ECO:0000313" key="2">
    <source>
        <dbReference type="Proteomes" id="UP000183832"/>
    </source>
</evidence>
<reference evidence="1 2" key="1">
    <citation type="submission" date="2015-04" db="EMBL/GenBank/DDBJ databases">
        <authorList>
            <person name="Syromyatnikov M.Y."/>
            <person name="Popov V.N."/>
        </authorList>
    </citation>
    <scope>NUCLEOTIDE SEQUENCE [LARGE SCALE GENOMIC DNA]</scope>
</reference>
<organism evidence="1 2">
    <name type="scientific">Clunio marinus</name>
    <dbReference type="NCBI Taxonomy" id="568069"/>
    <lineage>
        <taxon>Eukaryota</taxon>
        <taxon>Metazoa</taxon>
        <taxon>Ecdysozoa</taxon>
        <taxon>Arthropoda</taxon>
        <taxon>Hexapoda</taxon>
        <taxon>Insecta</taxon>
        <taxon>Pterygota</taxon>
        <taxon>Neoptera</taxon>
        <taxon>Endopterygota</taxon>
        <taxon>Diptera</taxon>
        <taxon>Nematocera</taxon>
        <taxon>Chironomoidea</taxon>
        <taxon>Chironomidae</taxon>
        <taxon>Clunio</taxon>
    </lineage>
</organism>
<gene>
    <name evidence="1" type="ORF">CLUMA_CG007105</name>
</gene>
<evidence type="ECO:0000313" key="1">
    <source>
        <dbReference type="EMBL" id="CRK93572.1"/>
    </source>
</evidence>
<dbReference type="AlphaFoldDB" id="A0A1J1I1V7"/>
<dbReference type="EMBL" id="CVRI01000037">
    <property type="protein sequence ID" value="CRK93572.1"/>
    <property type="molecule type" value="Genomic_DNA"/>
</dbReference>
<protein>
    <submittedName>
        <fullName evidence="1">CLUMA_CG007105, isoform A</fullName>
    </submittedName>
</protein>
<sequence length="71" mass="8257">MDNQREELILSWSITVTTRNSSWSLRLNLENLCVKKSLRFCLTIKLESTTSALCDRLRVMRFVLPLVSTKP</sequence>
<accession>A0A1J1I1V7</accession>
<dbReference type="Proteomes" id="UP000183832">
    <property type="component" value="Unassembled WGS sequence"/>
</dbReference>
<name>A0A1J1I1V7_9DIPT</name>
<keyword evidence="2" id="KW-1185">Reference proteome</keyword>
<proteinExistence type="predicted"/>